<dbReference type="AlphaFoldDB" id="A0A9Q1JHC0"/>
<dbReference type="GO" id="GO:0030424">
    <property type="term" value="C:axon"/>
    <property type="evidence" value="ECO:0007669"/>
    <property type="project" value="TreeGrafter"/>
</dbReference>
<dbReference type="PROSITE" id="PS50835">
    <property type="entry name" value="IG_LIKE"/>
    <property type="match status" value="5"/>
</dbReference>
<dbReference type="FunFam" id="2.60.40.10:FF:000420">
    <property type="entry name" value="Sidekick cell adhesion molecule 2"/>
    <property type="match status" value="1"/>
</dbReference>
<organism evidence="6 7">
    <name type="scientific">Synaphobranchus kaupii</name>
    <name type="common">Kaup's arrowtooth eel</name>
    <dbReference type="NCBI Taxonomy" id="118154"/>
    <lineage>
        <taxon>Eukaryota</taxon>
        <taxon>Metazoa</taxon>
        <taxon>Chordata</taxon>
        <taxon>Craniata</taxon>
        <taxon>Vertebrata</taxon>
        <taxon>Euteleostomi</taxon>
        <taxon>Actinopterygii</taxon>
        <taxon>Neopterygii</taxon>
        <taxon>Teleostei</taxon>
        <taxon>Anguilliformes</taxon>
        <taxon>Synaphobranchidae</taxon>
        <taxon>Synaphobranchus</taxon>
    </lineage>
</organism>
<comment type="caution">
    <text evidence="6">The sequence shown here is derived from an EMBL/GenBank/DDBJ whole genome shotgun (WGS) entry which is preliminary data.</text>
</comment>
<feature type="region of interest" description="Disordered" evidence="3">
    <location>
        <begin position="586"/>
        <end position="615"/>
    </location>
</feature>
<keyword evidence="2" id="KW-0393">Immunoglobulin domain</keyword>
<evidence type="ECO:0000256" key="3">
    <source>
        <dbReference type="SAM" id="MobiDB-lite"/>
    </source>
</evidence>
<dbReference type="Pfam" id="PF07679">
    <property type="entry name" value="I-set"/>
    <property type="match status" value="3"/>
</dbReference>
<dbReference type="InterPro" id="IPR013098">
    <property type="entry name" value="Ig_I-set"/>
</dbReference>
<reference evidence="6" key="1">
    <citation type="journal article" date="2023" name="Science">
        <title>Genome structures resolve the early diversification of teleost fishes.</title>
        <authorList>
            <person name="Parey E."/>
            <person name="Louis A."/>
            <person name="Montfort J."/>
            <person name="Bouchez O."/>
            <person name="Roques C."/>
            <person name="Iampietro C."/>
            <person name="Lluch J."/>
            <person name="Castinel A."/>
            <person name="Donnadieu C."/>
            <person name="Desvignes T."/>
            <person name="Floi Bucao C."/>
            <person name="Jouanno E."/>
            <person name="Wen M."/>
            <person name="Mejri S."/>
            <person name="Dirks R."/>
            <person name="Jansen H."/>
            <person name="Henkel C."/>
            <person name="Chen W.J."/>
            <person name="Zahm M."/>
            <person name="Cabau C."/>
            <person name="Klopp C."/>
            <person name="Thompson A.W."/>
            <person name="Robinson-Rechavi M."/>
            <person name="Braasch I."/>
            <person name="Lecointre G."/>
            <person name="Bobe J."/>
            <person name="Postlethwait J.H."/>
            <person name="Berthelot C."/>
            <person name="Roest Crollius H."/>
            <person name="Guiguen Y."/>
        </authorList>
    </citation>
    <scope>NUCLEOTIDE SEQUENCE</scope>
    <source>
        <strain evidence="6">WJC10195</strain>
    </source>
</reference>
<sequence length="615" mass="67241">MQVKNGQLTAAAVVQRAFFATLHLSSESTTGYFFPSCLTSLTGPSKITRQGDDVPPYFKMEPVRTQVHLERNRLVLTCMAEGSWPLEFRWIRNGTELSHFSLEYRYLIPSLERSHAGFYRCVVRNRVGSLLQRSTEVQVALQERALWTWEGLRRARRSQVATQGDGAVIPSPRMHSFPQPQITWFRDGRKIPPSSRIAITLDNTLVILSSVASDAGRYYAQAVNDRNGENKTSQPITLYVEKAGGPADLIAPKILIPPRNTSVVIGASGVIMECVASARPLAKLSIIWRKNGVVVGSGLSDFNRRLTVVSPAVGDSGFYECEAGLLSSGVASVRAGAYLHVLEPPHFVKEPEKRITAEMEKVVDIPCQAKGAPRPAITWQKGERILASGSVQLARFTLLESGSLLINPARMADAGTYTCTASNSRGIDESSARLVVWARTRITTPPQDQSVIKGTKAVMTCGVTHDPSVSVSYIWEKGGAVLNVGSTHRMRLEADGTLHISQTWSGDIGTYTCRVTSVGGNDSRSAHIRVRQLPHAPENPVAQLSQSEKRAINLTWAEPFDGNSPLIRYILEVSENMPVNDVGKRAVSAEKPPDCPYRRSPPSAPPQTVIASATH</sequence>
<feature type="domain" description="Ig-like" evidence="4">
    <location>
        <begin position="178"/>
        <end position="237"/>
    </location>
</feature>
<dbReference type="CDD" id="cd00063">
    <property type="entry name" value="FN3"/>
    <property type="match status" value="1"/>
</dbReference>
<dbReference type="PANTHER" id="PTHR10075:SF100">
    <property type="entry name" value="FASCICLIN-2"/>
    <property type="match status" value="1"/>
</dbReference>
<dbReference type="InterPro" id="IPR013783">
    <property type="entry name" value="Ig-like_fold"/>
</dbReference>
<dbReference type="InterPro" id="IPR036116">
    <property type="entry name" value="FN3_sf"/>
</dbReference>
<feature type="domain" description="Fibronectin type-III" evidence="5">
    <location>
        <begin position="536"/>
        <end position="615"/>
    </location>
</feature>
<dbReference type="FunFam" id="2.60.40.10:FF:000359">
    <property type="entry name" value="Sidekick cell adhesion molecule 2"/>
    <property type="match status" value="1"/>
</dbReference>
<dbReference type="InterPro" id="IPR007110">
    <property type="entry name" value="Ig-like_dom"/>
</dbReference>
<dbReference type="OrthoDB" id="8923679at2759"/>
<dbReference type="GO" id="GO:0007411">
    <property type="term" value="P:axon guidance"/>
    <property type="evidence" value="ECO:0007669"/>
    <property type="project" value="TreeGrafter"/>
</dbReference>
<dbReference type="FunFam" id="2.60.40.10:FF:000485">
    <property type="entry name" value="Sidekick cell adhesion molecule 2"/>
    <property type="match status" value="1"/>
</dbReference>
<feature type="compositionally biased region" description="Basic and acidic residues" evidence="3">
    <location>
        <begin position="586"/>
        <end position="597"/>
    </location>
</feature>
<keyword evidence="7" id="KW-1185">Reference proteome</keyword>
<feature type="domain" description="Ig-like" evidence="4">
    <location>
        <begin position="56"/>
        <end position="138"/>
    </location>
</feature>
<dbReference type="Gene3D" id="2.60.40.10">
    <property type="entry name" value="Immunoglobulins"/>
    <property type="match status" value="6"/>
</dbReference>
<feature type="domain" description="Ig-like" evidence="4">
    <location>
        <begin position="440"/>
        <end position="529"/>
    </location>
</feature>
<dbReference type="Pfam" id="PF13927">
    <property type="entry name" value="Ig_3"/>
    <property type="match status" value="1"/>
</dbReference>
<evidence type="ECO:0000256" key="2">
    <source>
        <dbReference type="ARBA" id="ARBA00023319"/>
    </source>
</evidence>
<name>A0A9Q1JHC0_SYNKA</name>
<dbReference type="SUPFAM" id="SSF48726">
    <property type="entry name" value="Immunoglobulin"/>
    <property type="match status" value="5"/>
</dbReference>
<dbReference type="SMART" id="SM00409">
    <property type="entry name" value="IG"/>
    <property type="match status" value="5"/>
</dbReference>
<dbReference type="InterPro" id="IPR003599">
    <property type="entry name" value="Ig_sub"/>
</dbReference>
<dbReference type="InterPro" id="IPR003598">
    <property type="entry name" value="Ig_sub2"/>
</dbReference>
<dbReference type="EMBL" id="JAINUF010000001">
    <property type="protein sequence ID" value="KAJ8383067.1"/>
    <property type="molecule type" value="Genomic_DNA"/>
</dbReference>
<dbReference type="GO" id="GO:0070593">
    <property type="term" value="P:dendrite self-avoidance"/>
    <property type="evidence" value="ECO:0007669"/>
    <property type="project" value="TreeGrafter"/>
</dbReference>
<dbReference type="PANTHER" id="PTHR10075">
    <property type="entry name" value="BASIGIN RELATED"/>
    <property type="match status" value="1"/>
</dbReference>
<feature type="domain" description="Ig-like" evidence="4">
    <location>
        <begin position="252"/>
        <end position="323"/>
    </location>
</feature>
<dbReference type="FunFam" id="2.60.40.10:FF:000237">
    <property type="entry name" value="Sidekick cell adhesion molecule 2"/>
    <property type="match status" value="1"/>
</dbReference>
<evidence type="ECO:0000259" key="4">
    <source>
        <dbReference type="PROSITE" id="PS50835"/>
    </source>
</evidence>
<dbReference type="GO" id="GO:0005886">
    <property type="term" value="C:plasma membrane"/>
    <property type="evidence" value="ECO:0007669"/>
    <property type="project" value="TreeGrafter"/>
</dbReference>
<evidence type="ECO:0000313" key="7">
    <source>
        <dbReference type="Proteomes" id="UP001152622"/>
    </source>
</evidence>
<dbReference type="InterPro" id="IPR036179">
    <property type="entry name" value="Ig-like_dom_sf"/>
</dbReference>
<dbReference type="SUPFAM" id="SSF49265">
    <property type="entry name" value="Fibronectin type III"/>
    <property type="match status" value="1"/>
</dbReference>
<protein>
    <submittedName>
        <fullName evidence="6">Uncharacterized protein</fullName>
    </submittedName>
</protein>
<evidence type="ECO:0000259" key="5">
    <source>
        <dbReference type="PROSITE" id="PS50853"/>
    </source>
</evidence>
<feature type="domain" description="Ig-like" evidence="4">
    <location>
        <begin position="345"/>
        <end position="435"/>
    </location>
</feature>
<gene>
    <name evidence="6" type="ORF">SKAU_G00038450</name>
</gene>
<dbReference type="FunFam" id="2.60.40.10:FF:000266">
    <property type="entry name" value="Sidekick cell adhesion molecule 2"/>
    <property type="match status" value="1"/>
</dbReference>
<accession>A0A9Q1JHC0</accession>
<dbReference type="CDD" id="cd00096">
    <property type="entry name" value="Ig"/>
    <property type="match status" value="1"/>
</dbReference>
<dbReference type="GO" id="GO:0098632">
    <property type="term" value="F:cell-cell adhesion mediator activity"/>
    <property type="evidence" value="ECO:0007669"/>
    <property type="project" value="TreeGrafter"/>
</dbReference>
<evidence type="ECO:0000256" key="1">
    <source>
        <dbReference type="ARBA" id="ARBA00022737"/>
    </source>
</evidence>
<dbReference type="GO" id="GO:0007156">
    <property type="term" value="P:homophilic cell adhesion via plasma membrane adhesion molecules"/>
    <property type="evidence" value="ECO:0007669"/>
    <property type="project" value="TreeGrafter"/>
</dbReference>
<dbReference type="PROSITE" id="PS50853">
    <property type="entry name" value="FN3"/>
    <property type="match status" value="1"/>
</dbReference>
<evidence type="ECO:0000313" key="6">
    <source>
        <dbReference type="EMBL" id="KAJ8383067.1"/>
    </source>
</evidence>
<keyword evidence="1" id="KW-0677">Repeat</keyword>
<dbReference type="SMART" id="SM00408">
    <property type="entry name" value="IGc2"/>
    <property type="match status" value="5"/>
</dbReference>
<proteinExistence type="predicted"/>
<dbReference type="Proteomes" id="UP001152622">
    <property type="component" value="Chromosome 1"/>
</dbReference>
<dbReference type="Pfam" id="PF13895">
    <property type="entry name" value="Ig_2"/>
    <property type="match status" value="1"/>
</dbReference>
<dbReference type="InterPro" id="IPR003961">
    <property type="entry name" value="FN3_dom"/>
</dbReference>